<dbReference type="AlphaFoldDB" id="A0A6C0L1W8"/>
<accession>A0A6C0L1W8</accession>
<reference evidence="1" key="1">
    <citation type="journal article" date="2020" name="Nature">
        <title>Giant virus diversity and host interactions through global metagenomics.</title>
        <authorList>
            <person name="Schulz F."/>
            <person name="Roux S."/>
            <person name="Paez-Espino D."/>
            <person name="Jungbluth S."/>
            <person name="Walsh D.A."/>
            <person name="Denef V.J."/>
            <person name="McMahon K.D."/>
            <person name="Konstantinidis K.T."/>
            <person name="Eloe-Fadrosh E.A."/>
            <person name="Kyrpides N.C."/>
            <person name="Woyke T."/>
        </authorList>
    </citation>
    <scope>NUCLEOTIDE SEQUENCE</scope>
    <source>
        <strain evidence="1">GVMAG-S-ERX555907-63</strain>
    </source>
</reference>
<proteinExistence type="predicted"/>
<organism evidence="1">
    <name type="scientific">viral metagenome</name>
    <dbReference type="NCBI Taxonomy" id="1070528"/>
    <lineage>
        <taxon>unclassified sequences</taxon>
        <taxon>metagenomes</taxon>
        <taxon>organismal metagenomes</taxon>
    </lineage>
</organism>
<sequence>MSGITSEELLQNPDLIKKSYEVEPNSLLQYPDKIKSPNREMVKNVYDGLKYSVNYLGSGVTMKGSDIALGSNYFIESGKCNPETSSLKCKDKTKYTYVRNIPTGTIPPLNLSFYNATGCNLTGITEGRGLVPGLFEQLYDINPVELTIGATGNGNLGSDECKEMTLPIGYGIYDESNLGSTWNWETKCTAGHNTMTETTNKDLNYEIKSKNRHIKNARMPGPLQLRENFENTTKSKTELNNLTIILLLTCISALVTAKACKVL</sequence>
<evidence type="ECO:0000313" key="1">
    <source>
        <dbReference type="EMBL" id="QHU22724.1"/>
    </source>
</evidence>
<dbReference type="EMBL" id="MN741017">
    <property type="protein sequence ID" value="QHU22724.1"/>
    <property type="molecule type" value="Genomic_DNA"/>
</dbReference>
<protein>
    <submittedName>
        <fullName evidence="1">Uncharacterized protein</fullName>
    </submittedName>
</protein>
<name>A0A6C0L1W8_9ZZZZ</name>